<evidence type="ECO:0000313" key="7">
    <source>
        <dbReference type="Proteomes" id="UP000694390"/>
    </source>
</evidence>
<comment type="subcellular location">
    <subcellularLocation>
        <location evidence="1">Membrane</location>
    </subcellularLocation>
</comment>
<dbReference type="Proteomes" id="UP000694390">
    <property type="component" value="Unassembled WGS sequence"/>
</dbReference>
<dbReference type="SUPFAM" id="SSF57302">
    <property type="entry name" value="Snake toxin-like"/>
    <property type="match status" value="1"/>
</dbReference>
<dbReference type="GO" id="GO:0016020">
    <property type="term" value="C:membrane"/>
    <property type="evidence" value="ECO:0007669"/>
    <property type="project" value="UniProtKB-SubCell"/>
</dbReference>
<keyword evidence="3" id="KW-0472">Membrane</keyword>
<dbReference type="Ensembl" id="ENSGEVT00005022498.1">
    <property type="protein sequence ID" value="ENSGEVP00005021422.1"/>
    <property type="gene ID" value="ENSGEVG00005015215.1"/>
</dbReference>
<evidence type="ECO:0000259" key="5">
    <source>
        <dbReference type="Pfam" id="PF01064"/>
    </source>
</evidence>
<evidence type="ECO:0000256" key="1">
    <source>
        <dbReference type="ARBA" id="ARBA00004370"/>
    </source>
</evidence>
<keyword evidence="2 4" id="KW-0732">Signal</keyword>
<dbReference type="OrthoDB" id="69842at2759"/>
<reference evidence="6" key="1">
    <citation type="submission" date="2025-08" db="UniProtKB">
        <authorList>
            <consortium name="Ensembl"/>
        </authorList>
    </citation>
    <scope>IDENTIFICATION</scope>
</reference>
<feature type="chain" id="PRO_5034184427" description="Activin types I and II receptor domain-containing protein" evidence="4">
    <location>
        <begin position="29"/>
        <end position="116"/>
    </location>
</feature>
<sequence>MRLVQSLARLPPTWKLTFFLSFVANGESTVPAPTQKPMWCRCNLHCRADSVNSTCRTDGYCFTTVEDEESGGHTIASGCLRFEGLDIQCRVRKHVDTPAQAGVQALTLYPLLGFRA</sequence>
<dbReference type="InterPro" id="IPR045860">
    <property type="entry name" value="Snake_toxin-like_sf"/>
</dbReference>
<dbReference type="GO" id="GO:0004675">
    <property type="term" value="F:transmembrane receptor protein serine/threonine kinase activity"/>
    <property type="evidence" value="ECO:0007669"/>
    <property type="project" value="InterPro"/>
</dbReference>
<name>A0A8C4Y7V0_9SAUR</name>
<organism evidence="6 7">
    <name type="scientific">Gopherus evgoodei</name>
    <name type="common">Goodes thornscrub tortoise</name>
    <dbReference type="NCBI Taxonomy" id="1825980"/>
    <lineage>
        <taxon>Eukaryota</taxon>
        <taxon>Metazoa</taxon>
        <taxon>Chordata</taxon>
        <taxon>Craniata</taxon>
        <taxon>Vertebrata</taxon>
        <taxon>Euteleostomi</taxon>
        <taxon>Archelosauria</taxon>
        <taxon>Testudinata</taxon>
        <taxon>Testudines</taxon>
        <taxon>Cryptodira</taxon>
        <taxon>Durocryptodira</taxon>
        <taxon>Testudinoidea</taxon>
        <taxon>Testudinidae</taxon>
        <taxon>Gopherus</taxon>
    </lineage>
</organism>
<dbReference type="GO" id="GO:0030154">
    <property type="term" value="P:cell differentiation"/>
    <property type="evidence" value="ECO:0007669"/>
    <property type="project" value="UniProtKB-ARBA"/>
</dbReference>
<evidence type="ECO:0000256" key="4">
    <source>
        <dbReference type="SAM" id="SignalP"/>
    </source>
</evidence>
<feature type="domain" description="Activin types I and II receptor" evidence="5">
    <location>
        <begin position="40"/>
        <end position="94"/>
    </location>
</feature>
<keyword evidence="7" id="KW-1185">Reference proteome</keyword>
<dbReference type="GeneTree" id="ENSGT01000000220620"/>
<reference evidence="6" key="2">
    <citation type="submission" date="2025-09" db="UniProtKB">
        <authorList>
            <consortium name="Ensembl"/>
        </authorList>
    </citation>
    <scope>IDENTIFICATION</scope>
</reference>
<dbReference type="AlphaFoldDB" id="A0A8C4Y7V0"/>
<evidence type="ECO:0000256" key="2">
    <source>
        <dbReference type="ARBA" id="ARBA00022729"/>
    </source>
</evidence>
<evidence type="ECO:0000256" key="3">
    <source>
        <dbReference type="ARBA" id="ARBA00023136"/>
    </source>
</evidence>
<evidence type="ECO:0000313" key="6">
    <source>
        <dbReference type="Ensembl" id="ENSGEVP00005021422.1"/>
    </source>
</evidence>
<feature type="signal peptide" evidence="4">
    <location>
        <begin position="1"/>
        <end position="28"/>
    </location>
</feature>
<proteinExistence type="predicted"/>
<protein>
    <recommendedName>
        <fullName evidence="5">Activin types I and II receptor domain-containing protein</fullName>
    </recommendedName>
</protein>
<dbReference type="Pfam" id="PF01064">
    <property type="entry name" value="Activin_recp"/>
    <property type="match status" value="1"/>
</dbReference>
<accession>A0A8C4Y7V0</accession>
<dbReference type="InterPro" id="IPR000472">
    <property type="entry name" value="Activin_recp"/>
</dbReference>
<dbReference type="Gene3D" id="2.10.60.10">
    <property type="entry name" value="CD59"/>
    <property type="match status" value="1"/>
</dbReference>